<name>H8KLA9_SOLCM</name>
<accession>H8KLA9</accession>
<gene>
    <name evidence="2" type="ordered locus">Solca_3607</name>
</gene>
<evidence type="ECO:0000256" key="1">
    <source>
        <dbReference type="SAM" id="Phobius"/>
    </source>
</evidence>
<dbReference type="STRING" id="929556.Solca_3607"/>
<dbReference type="RefSeq" id="WP_014681834.1">
    <property type="nucleotide sequence ID" value="NC_017770.1"/>
</dbReference>
<dbReference type="EMBL" id="CP003349">
    <property type="protein sequence ID" value="AFD08611.1"/>
    <property type="molecule type" value="Genomic_DNA"/>
</dbReference>
<reference evidence="2" key="1">
    <citation type="submission" date="2012-02" db="EMBL/GenBank/DDBJ databases">
        <title>The complete genome of Solitalea canadensis DSM 3403.</title>
        <authorList>
            <consortium name="US DOE Joint Genome Institute (JGI-PGF)"/>
            <person name="Lucas S."/>
            <person name="Copeland A."/>
            <person name="Lapidus A."/>
            <person name="Glavina del Rio T."/>
            <person name="Dalin E."/>
            <person name="Tice H."/>
            <person name="Bruce D."/>
            <person name="Goodwin L."/>
            <person name="Pitluck S."/>
            <person name="Peters L."/>
            <person name="Ovchinnikova G."/>
            <person name="Lu M."/>
            <person name="Kyrpides N."/>
            <person name="Mavromatis K."/>
            <person name="Ivanova N."/>
            <person name="Brettin T."/>
            <person name="Detter J.C."/>
            <person name="Han C."/>
            <person name="Larimer F."/>
            <person name="Land M."/>
            <person name="Hauser L."/>
            <person name="Markowitz V."/>
            <person name="Cheng J.-F."/>
            <person name="Hugenholtz P."/>
            <person name="Woyke T."/>
            <person name="Wu D."/>
            <person name="Spring S."/>
            <person name="Schroeder M."/>
            <person name="Kopitz M."/>
            <person name="Brambilla E."/>
            <person name="Klenk H.-P."/>
            <person name="Eisen J.A."/>
        </authorList>
    </citation>
    <scope>NUCLEOTIDE SEQUENCE</scope>
    <source>
        <strain evidence="2">DSM 3403</strain>
    </source>
</reference>
<organism evidence="2 3">
    <name type="scientific">Solitalea canadensis (strain ATCC 29591 / DSM 3403 / JCM 21819 / LMG 8368 / NBRC 15130 / NCIMB 12057 / USAM 9D)</name>
    <name type="common">Flexibacter canadensis</name>
    <dbReference type="NCBI Taxonomy" id="929556"/>
    <lineage>
        <taxon>Bacteria</taxon>
        <taxon>Pseudomonadati</taxon>
        <taxon>Bacteroidota</taxon>
        <taxon>Sphingobacteriia</taxon>
        <taxon>Sphingobacteriales</taxon>
        <taxon>Sphingobacteriaceae</taxon>
        <taxon>Solitalea</taxon>
    </lineage>
</organism>
<proteinExistence type="predicted"/>
<evidence type="ECO:0000313" key="3">
    <source>
        <dbReference type="Proteomes" id="UP000007590"/>
    </source>
</evidence>
<dbReference type="KEGG" id="scn:Solca_3607"/>
<dbReference type="eggNOG" id="ENOG502ZKJ1">
    <property type="taxonomic scope" value="Bacteria"/>
</dbReference>
<keyword evidence="1" id="KW-0812">Transmembrane</keyword>
<evidence type="ECO:0000313" key="2">
    <source>
        <dbReference type="EMBL" id="AFD08611.1"/>
    </source>
</evidence>
<sequence>MTEFNESVASILSSWLPISLGLGFLGVIILLFVRVIKPENPRFMMIGIVLFGQTFISGFILMGVHSKIETNARNEVKVFLHEPELVVRVNKEIIDSTYGNKIISELKKIQDLPPHHSHPTEMTELEIVSKTRTIRIRLAKDSEIESEYWVFWDKYGDDEIGRIKTNVLK</sequence>
<keyword evidence="3" id="KW-1185">Reference proteome</keyword>
<feature type="transmembrane region" description="Helical" evidence="1">
    <location>
        <begin position="43"/>
        <end position="64"/>
    </location>
</feature>
<dbReference type="AlphaFoldDB" id="H8KLA9"/>
<dbReference type="Proteomes" id="UP000007590">
    <property type="component" value="Chromosome"/>
</dbReference>
<dbReference type="HOGENOM" id="CLU_1577476_0_0_10"/>
<protein>
    <submittedName>
        <fullName evidence="2">Uncharacterized protein</fullName>
    </submittedName>
</protein>
<dbReference type="OrthoDB" id="1260069at2"/>
<keyword evidence="1" id="KW-1133">Transmembrane helix</keyword>
<keyword evidence="1" id="KW-0472">Membrane</keyword>
<feature type="transmembrane region" description="Helical" evidence="1">
    <location>
        <begin position="15"/>
        <end position="36"/>
    </location>
</feature>